<sequence length="34" mass="3988">MNAMAKSMDKNATTVFLRFRLKNMLIEGLSRNER</sequence>
<accession>A0A1R4LI82</accession>
<proteinExistence type="predicted"/>
<dbReference type="AlphaFoldDB" id="A0A1R4LI82"/>
<name>A0A1R4LI82_VIBR1</name>
<keyword evidence="2" id="KW-1185">Reference proteome</keyword>
<dbReference type="EMBL" id="FULE01000024">
    <property type="protein sequence ID" value="SJN56225.1"/>
    <property type="molecule type" value="Genomic_DNA"/>
</dbReference>
<evidence type="ECO:0000313" key="1">
    <source>
        <dbReference type="EMBL" id="SJN56225.1"/>
    </source>
</evidence>
<evidence type="ECO:0000313" key="2">
    <source>
        <dbReference type="Proteomes" id="UP000188276"/>
    </source>
</evidence>
<gene>
    <name evidence="1" type="ORF">VR7878_01663</name>
</gene>
<dbReference type="Proteomes" id="UP000188276">
    <property type="component" value="Unassembled WGS sequence"/>
</dbReference>
<dbReference type="STRING" id="1123498.VR7878_01663"/>
<protein>
    <submittedName>
        <fullName evidence="1">Uncharacterized protein</fullName>
    </submittedName>
</protein>
<organism evidence="1 2">
    <name type="scientific">Vibrio ruber (strain DSM 16370 / JCM 11486 / BCRC 17186 / CECT 7878 / LMG 23124 / VR1)</name>
    <dbReference type="NCBI Taxonomy" id="1123498"/>
    <lineage>
        <taxon>Bacteria</taxon>
        <taxon>Pseudomonadati</taxon>
        <taxon>Pseudomonadota</taxon>
        <taxon>Gammaproteobacteria</taxon>
        <taxon>Vibrionales</taxon>
        <taxon>Vibrionaceae</taxon>
        <taxon>Vibrio</taxon>
    </lineage>
</organism>
<reference evidence="2" key="1">
    <citation type="submission" date="2017-02" db="EMBL/GenBank/DDBJ databases">
        <authorList>
            <person name="Rodrigo-Torres L."/>
            <person name="Arahal R.D."/>
            <person name="Lucena T."/>
        </authorList>
    </citation>
    <scope>NUCLEOTIDE SEQUENCE [LARGE SCALE GENOMIC DNA]</scope>
    <source>
        <strain evidence="2">CECT 7878</strain>
    </source>
</reference>